<gene>
    <name evidence="1" type="ORF">GCM10009097_07110</name>
</gene>
<evidence type="ECO:0000313" key="1">
    <source>
        <dbReference type="EMBL" id="GAA0493800.1"/>
    </source>
</evidence>
<keyword evidence="2" id="KW-1185">Reference proteome</keyword>
<proteinExistence type="predicted"/>
<reference evidence="1 2" key="1">
    <citation type="journal article" date="2019" name="Int. J. Syst. Evol. Microbiol.">
        <title>The Global Catalogue of Microorganisms (GCM) 10K type strain sequencing project: providing services to taxonomists for standard genome sequencing and annotation.</title>
        <authorList>
            <consortium name="The Broad Institute Genomics Platform"/>
            <consortium name="The Broad Institute Genome Sequencing Center for Infectious Disease"/>
            <person name="Wu L."/>
            <person name="Ma J."/>
        </authorList>
    </citation>
    <scope>NUCLEOTIDE SEQUENCE [LARGE SCALE GENOMIC DNA]</scope>
    <source>
        <strain evidence="1 2">JCM 14330</strain>
    </source>
</reference>
<name>A0ABN1BAS4_9BURK</name>
<sequence length="79" mass="8152">MAIQEIDLSTPQVGGGVGDPARVAFEKVNANFSLLAAQYEALKALVEAGGGGAGGALYWQDDETGELIVDDDNTQIEGL</sequence>
<dbReference type="Proteomes" id="UP001501706">
    <property type="component" value="Unassembled WGS sequence"/>
</dbReference>
<comment type="caution">
    <text evidence="1">The sequence shown here is derived from an EMBL/GenBank/DDBJ whole genome shotgun (WGS) entry which is preliminary data.</text>
</comment>
<organism evidence="1 2">
    <name type="scientific">Pigmentiphaga daeguensis</name>
    <dbReference type="NCBI Taxonomy" id="414049"/>
    <lineage>
        <taxon>Bacteria</taxon>
        <taxon>Pseudomonadati</taxon>
        <taxon>Pseudomonadota</taxon>
        <taxon>Betaproteobacteria</taxon>
        <taxon>Burkholderiales</taxon>
        <taxon>Alcaligenaceae</taxon>
        <taxon>Pigmentiphaga</taxon>
    </lineage>
</organism>
<dbReference type="RefSeq" id="WP_343927172.1">
    <property type="nucleotide sequence ID" value="NZ_BAAAEN010000002.1"/>
</dbReference>
<dbReference type="EMBL" id="BAAAEN010000002">
    <property type="protein sequence ID" value="GAA0493800.1"/>
    <property type="molecule type" value="Genomic_DNA"/>
</dbReference>
<evidence type="ECO:0000313" key="2">
    <source>
        <dbReference type="Proteomes" id="UP001501706"/>
    </source>
</evidence>
<protein>
    <submittedName>
        <fullName evidence="1">Uncharacterized protein</fullName>
    </submittedName>
</protein>
<accession>A0ABN1BAS4</accession>